<evidence type="ECO:0000313" key="4">
    <source>
        <dbReference type="Proteomes" id="UP000054408"/>
    </source>
</evidence>
<accession>A0A0L0DTD7</accession>
<dbReference type="Gene3D" id="6.10.140.1230">
    <property type="match status" value="1"/>
</dbReference>
<dbReference type="EMBL" id="GL349439">
    <property type="protein sequence ID" value="KNC55487.1"/>
    <property type="molecule type" value="Genomic_DNA"/>
</dbReference>
<name>A0A0L0DTD7_THETB</name>
<reference evidence="3 4" key="1">
    <citation type="submission" date="2010-05" db="EMBL/GenBank/DDBJ databases">
        <title>The Genome Sequence of Thecamonas trahens ATCC 50062.</title>
        <authorList>
            <consortium name="The Broad Institute Genome Sequencing Platform"/>
            <person name="Russ C."/>
            <person name="Cuomo C."/>
            <person name="Shea T."/>
            <person name="Young S.K."/>
            <person name="Zeng Q."/>
            <person name="Koehrsen M."/>
            <person name="Haas B."/>
            <person name="Borodovsky M."/>
            <person name="Guigo R."/>
            <person name="Alvarado L."/>
            <person name="Berlin A."/>
            <person name="Bochicchio J."/>
            <person name="Borenstein D."/>
            <person name="Chapman S."/>
            <person name="Chen Z."/>
            <person name="Freedman E."/>
            <person name="Gellesch M."/>
            <person name="Goldberg J."/>
            <person name="Griggs A."/>
            <person name="Gujja S."/>
            <person name="Heilman E."/>
            <person name="Heiman D."/>
            <person name="Hepburn T."/>
            <person name="Howarth C."/>
            <person name="Jen D."/>
            <person name="Larson L."/>
            <person name="Mehta T."/>
            <person name="Park D."/>
            <person name="Pearson M."/>
            <person name="Roberts A."/>
            <person name="Saif S."/>
            <person name="Shenoy N."/>
            <person name="Sisk P."/>
            <person name="Stolte C."/>
            <person name="Sykes S."/>
            <person name="Thomson T."/>
            <person name="Walk T."/>
            <person name="White J."/>
            <person name="Yandava C."/>
            <person name="Burger G."/>
            <person name="Gray M.W."/>
            <person name="Holland P.W.H."/>
            <person name="King N."/>
            <person name="Lang F.B.F."/>
            <person name="Roger A.J."/>
            <person name="Ruiz-Trillo I."/>
            <person name="Lander E."/>
            <person name="Nusbaum C."/>
        </authorList>
    </citation>
    <scope>NUCLEOTIDE SEQUENCE [LARGE SCALE GENOMIC DNA]</scope>
    <source>
        <strain evidence="3 4">ATCC 50062</strain>
    </source>
</reference>
<dbReference type="OMA" id="KMAKMNQ"/>
<dbReference type="InterPro" id="IPR005024">
    <property type="entry name" value="Snf7_fam"/>
</dbReference>
<dbReference type="PANTHER" id="PTHR10476">
    <property type="entry name" value="CHARGED MULTIVESICULAR BODY PROTEIN"/>
    <property type="match status" value="1"/>
</dbReference>
<dbReference type="Pfam" id="PF03357">
    <property type="entry name" value="Snf7"/>
    <property type="match status" value="1"/>
</dbReference>
<keyword evidence="4" id="KW-1185">Reference proteome</keyword>
<evidence type="ECO:0000256" key="1">
    <source>
        <dbReference type="SAM" id="Coils"/>
    </source>
</evidence>
<protein>
    <submittedName>
        <fullName evidence="3">Charged multivesicular body protein 2a</fullName>
    </submittedName>
</protein>
<dbReference type="eggNOG" id="KOG3230">
    <property type="taxonomic scope" value="Eukaryota"/>
</dbReference>
<sequence>MEWLFGKKKTPKQILRENQRALKKAMRELDRERTSMQRSEKKIIADIKKAAKDNQMGAAKVMAKDLVRTRKYIQKFYQMRTQLQAVSLRIQTLKSQQAMAQAMVGVTKAMRSMNQQLNMPQIQAIMMEFERQTEISEAKQEMMEDVMDDVMDSEDDEAEEDAILGQVMDELGLDIASTLDAAPSGSLVSAPPTSDAERTPVAANADSDLQDRLNNLRR</sequence>
<evidence type="ECO:0000313" key="3">
    <source>
        <dbReference type="EMBL" id="KNC55487.1"/>
    </source>
</evidence>
<organism evidence="3 4">
    <name type="scientific">Thecamonas trahens ATCC 50062</name>
    <dbReference type="NCBI Taxonomy" id="461836"/>
    <lineage>
        <taxon>Eukaryota</taxon>
        <taxon>Apusozoa</taxon>
        <taxon>Apusomonadida</taxon>
        <taxon>Apusomonadidae</taxon>
        <taxon>Thecamonas</taxon>
    </lineage>
</organism>
<evidence type="ECO:0000256" key="2">
    <source>
        <dbReference type="SAM" id="MobiDB-lite"/>
    </source>
</evidence>
<feature type="region of interest" description="Disordered" evidence="2">
    <location>
        <begin position="182"/>
        <end position="218"/>
    </location>
</feature>
<dbReference type="GO" id="GO:0007034">
    <property type="term" value="P:vacuolar transport"/>
    <property type="evidence" value="ECO:0007669"/>
    <property type="project" value="InterPro"/>
</dbReference>
<dbReference type="AlphaFoldDB" id="A0A0L0DTD7"/>
<gene>
    <name evidence="3" type="ORF">AMSG_01751</name>
</gene>
<dbReference type="STRING" id="461836.A0A0L0DTD7"/>
<dbReference type="OrthoDB" id="10252926at2759"/>
<dbReference type="Proteomes" id="UP000054408">
    <property type="component" value="Unassembled WGS sequence"/>
</dbReference>
<keyword evidence="1" id="KW-0175">Coiled coil</keyword>
<feature type="coiled-coil region" evidence="1">
    <location>
        <begin position="12"/>
        <end position="42"/>
    </location>
</feature>
<dbReference type="RefSeq" id="XP_013761267.1">
    <property type="nucleotide sequence ID" value="XM_013905813.1"/>
</dbReference>
<proteinExistence type="predicted"/>
<dbReference type="GeneID" id="25561485"/>